<dbReference type="InterPro" id="IPR036388">
    <property type="entry name" value="WH-like_DNA-bd_sf"/>
</dbReference>
<dbReference type="AlphaFoldDB" id="A0A2S7U0U2"/>
<feature type="domain" description="HTH luxR-type" evidence="1">
    <location>
        <begin position="156"/>
        <end position="221"/>
    </location>
</feature>
<dbReference type="PRINTS" id="PR00038">
    <property type="entry name" value="HTHLUXR"/>
</dbReference>
<dbReference type="InterPro" id="IPR000792">
    <property type="entry name" value="Tscrpt_reg_LuxR_C"/>
</dbReference>
<evidence type="ECO:0000313" key="3">
    <source>
        <dbReference type="Proteomes" id="UP000239907"/>
    </source>
</evidence>
<dbReference type="CDD" id="cd06170">
    <property type="entry name" value="LuxR_C_like"/>
    <property type="match status" value="1"/>
</dbReference>
<protein>
    <recommendedName>
        <fullName evidence="1">HTH luxR-type domain-containing protein</fullName>
    </recommendedName>
</protein>
<organism evidence="2 3">
    <name type="scientific">Rubritalea profundi</name>
    <dbReference type="NCBI Taxonomy" id="1658618"/>
    <lineage>
        <taxon>Bacteria</taxon>
        <taxon>Pseudomonadati</taxon>
        <taxon>Verrucomicrobiota</taxon>
        <taxon>Verrucomicrobiia</taxon>
        <taxon>Verrucomicrobiales</taxon>
        <taxon>Rubritaleaceae</taxon>
        <taxon>Rubritalea</taxon>
    </lineage>
</organism>
<dbReference type="SMART" id="SM00421">
    <property type="entry name" value="HTH_LUXR"/>
    <property type="match status" value="1"/>
</dbReference>
<dbReference type="SUPFAM" id="SSF46894">
    <property type="entry name" value="C-terminal effector domain of the bipartite response regulators"/>
    <property type="match status" value="1"/>
</dbReference>
<dbReference type="GO" id="GO:0006355">
    <property type="term" value="P:regulation of DNA-templated transcription"/>
    <property type="evidence" value="ECO:0007669"/>
    <property type="project" value="InterPro"/>
</dbReference>
<sequence length="226" mass="25712">MIDGLCTLIEVDAWVWALGCQIKPGGVQTYVGFMHGGLDPDRFSKLLLALEHPGSGEFAEKFYEKVNSSKQHVTMLRDEIDVLNKAEQIEAGQYWRDADIGSLILSSKPLDQDSMSSIGLYRRVNDTPFSNRDKKIAHIILSEVPWLHMLGWPENRGVKVPKLYPRQRIVLNLLLDGMVRKQIADQMSITENTVSGYTKDIYRHFEVNSHVELMSKFLHGNLGDRD</sequence>
<dbReference type="Pfam" id="PF00196">
    <property type="entry name" value="GerE"/>
    <property type="match status" value="1"/>
</dbReference>
<evidence type="ECO:0000313" key="2">
    <source>
        <dbReference type="EMBL" id="PQJ28616.1"/>
    </source>
</evidence>
<accession>A0A2S7U0U2</accession>
<keyword evidence="3" id="KW-1185">Reference proteome</keyword>
<dbReference type="EMBL" id="MQWA01000001">
    <property type="protein sequence ID" value="PQJ28616.1"/>
    <property type="molecule type" value="Genomic_DNA"/>
</dbReference>
<reference evidence="2 3" key="1">
    <citation type="submission" date="2016-12" db="EMBL/GenBank/DDBJ databases">
        <title>Study of bacterial adaptation to deep sea.</title>
        <authorList>
            <person name="Song J."/>
            <person name="Yoshizawa S."/>
            <person name="Kogure K."/>
        </authorList>
    </citation>
    <scope>NUCLEOTIDE SEQUENCE [LARGE SCALE GENOMIC DNA]</scope>
    <source>
        <strain evidence="2 3">SAORIC-165</strain>
    </source>
</reference>
<comment type="caution">
    <text evidence="2">The sequence shown here is derived from an EMBL/GenBank/DDBJ whole genome shotgun (WGS) entry which is preliminary data.</text>
</comment>
<proteinExistence type="predicted"/>
<evidence type="ECO:0000259" key="1">
    <source>
        <dbReference type="PROSITE" id="PS50043"/>
    </source>
</evidence>
<name>A0A2S7U0U2_9BACT</name>
<gene>
    <name evidence="2" type="ORF">BSZ32_08935</name>
</gene>
<dbReference type="InterPro" id="IPR016032">
    <property type="entry name" value="Sig_transdc_resp-reg_C-effctor"/>
</dbReference>
<dbReference type="Gene3D" id="1.10.10.10">
    <property type="entry name" value="Winged helix-like DNA-binding domain superfamily/Winged helix DNA-binding domain"/>
    <property type="match status" value="1"/>
</dbReference>
<dbReference type="PROSITE" id="PS50043">
    <property type="entry name" value="HTH_LUXR_2"/>
    <property type="match status" value="1"/>
</dbReference>
<dbReference type="GO" id="GO:0003677">
    <property type="term" value="F:DNA binding"/>
    <property type="evidence" value="ECO:0007669"/>
    <property type="project" value="InterPro"/>
</dbReference>
<dbReference type="Proteomes" id="UP000239907">
    <property type="component" value="Unassembled WGS sequence"/>
</dbReference>